<gene>
    <name evidence="2" type="ORF">SAMN05421684_1508</name>
</gene>
<dbReference type="AlphaFoldDB" id="A0A1H3MMM7"/>
<dbReference type="InterPro" id="IPR043714">
    <property type="entry name" value="DUF5655"/>
</dbReference>
<evidence type="ECO:0000259" key="1">
    <source>
        <dbReference type="Pfam" id="PF18899"/>
    </source>
</evidence>
<dbReference type="Proteomes" id="UP000199632">
    <property type="component" value="Unassembled WGS sequence"/>
</dbReference>
<dbReference type="STRING" id="137265.SAMN05421684_1508"/>
<evidence type="ECO:0000313" key="3">
    <source>
        <dbReference type="Proteomes" id="UP000199632"/>
    </source>
</evidence>
<accession>A0A1H3MMM7</accession>
<dbReference type="RefSeq" id="WP_090788684.1">
    <property type="nucleotide sequence ID" value="NZ_BOND01000018.1"/>
</dbReference>
<dbReference type="OrthoDB" id="5768818at2"/>
<dbReference type="Pfam" id="PF18899">
    <property type="entry name" value="DUF5655"/>
    <property type="match status" value="1"/>
</dbReference>
<proteinExistence type="predicted"/>
<name>A0A1H3MMM7_9ACTN</name>
<feature type="domain" description="DUF5655" evidence="1">
    <location>
        <begin position="29"/>
        <end position="134"/>
    </location>
</feature>
<reference evidence="3" key="1">
    <citation type="submission" date="2016-10" db="EMBL/GenBank/DDBJ databases">
        <authorList>
            <person name="Varghese N."/>
            <person name="Submissions S."/>
        </authorList>
    </citation>
    <scope>NUCLEOTIDE SEQUENCE [LARGE SCALE GENOMIC DNA]</scope>
    <source>
        <strain evidence="3">DSM 44718</strain>
    </source>
</reference>
<sequence length="138" mass="15548">MSRWTCPSCEREFGRANQSHVCVPAGTIEETFALHRPEWRLIFDAILAHTEELGPIHTDAVKVGVFLKTERTLAEVRPRARAVDLMLVLPHPIDDERIRRTLPKSADLVANVVALTDVRDVDDQVRAWLTEAYHAATG</sequence>
<organism evidence="2 3">
    <name type="scientific">Asanoa ishikariensis</name>
    <dbReference type="NCBI Taxonomy" id="137265"/>
    <lineage>
        <taxon>Bacteria</taxon>
        <taxon>Bacillati</taxon>
        <taxon>Actinomycetota</taxon>
        <taxon>Actinomycetes</taxon>
        <taxon>Micromonosporales</taxon>
        <taxon>Micromonosporaceae</taxon>
        <taxon>Asanoa</taxon>
    </lineage>
</organism>
<dbReference type="EMBL" id="FNQB01000001">
    <property type="protein sequence ID" value="SDY77961.1"/>
    <property type="molecule type" value="Genomic_DNA"/>
</dbReference>
<protein>
    <recommendedName>
        <fullName evidence="1">DUF5655 domain-containing protein</fullName>
    </recommendedName>
</protein>
<keyword evidence="3" id="KW-1185">Reference proteome</keyword>
<evidence type="ECO:0000313" key="2">
    <source>
        <dbReference type="EMBL" id="SDY77961.1"/>
    </source>
</evidence>